<protein>
    <submittedName>
        <fullName evidence="2">Uncharacterized protein</fullName>
    </submittedName>
</protein>
<organism evidence="2 3">
    <name type="scientific">Tanacetum coccineum</name>
    <dbReference type="NCBI Taxonomy" id="301880"/>
    <lineage>
        <taxon>Eukaryota</taxon>
        <taxon>Viridiplantae</taxon>
        <taxon>Streptophyta</taxon>
        <taxon>Embryophyta</taxon>
        <taxon>Tracheophyta</taxon>
        <taxon>Spermatophyta</taxon>
        <taxon>Magnoliopsida</taxon>
        <taxon>eudicotyledons</taxon>
        <taxon>Gunneridae</taxon>
        <taxon>Pentapetalae</taxon>
        <taxon>asterids</taxon>
        <taxon>campanulids</taxon>
        <taxon>Asterales</taxon>
        <taxon>Asteraceae</taxon>
        <taxon>Asteroideae</taxon>
        <taxon>Anthemideae</taxon>
        <taxon>Anthemidinae</taxon>
        <taxon>Tanacetum</taxon>
    </lineage>
</organism>
<reference evidence="2" key="2">
    <citation type="submission" date="2022-01" db="EMBL/GenBank/DDBJ databases">
        <authorList>
            <person name="Yamashiro T."/>
            <person name="Shiraishi A."/>
            <person name="Satake H."/>
            <person name="Nakayama K."/>
        </authorList>
    </citation>
    <scope>NUCLEOTIDE SEQUENCE</scope>
</reference>
<evidence type="ECO:0000313" key="3">
    <source>
        <dbReference type="Proteomes" id="UP001151760"/>
    </source>
</evidence>
<dbReference type="EMBL" id="BQNB010010827">
    <property type="protein sequence ID" value="GJS82469.1"/>
    <property type="molecule type" value="Genomic_DNA"/>
</dbReference>
<keyword evidence="1" id="KW-0175">Coiled coil</keyword>
<feature type="coiled-coil region" evidence="1">
    <location>
        <begin position="18"/>
        <end position="45"/>
    </location>
</feature>
<name>A0ABQ4YX84_9ASTR</name>
<dbReference type="Proteomes" id="UP001151760">
    <property type="component" value="Unassembled WGS sequence"/>
</dbReference>
<keyword evidence="3" id="KW-1185">Reference proteome</keyword>
<sequence length="146" mass="16065">MELCTNLQQRVLDLEKTKTPQQNEIASLKRRVKKLEQKKRSRTRALKKLHKVGRRINAIDVNEDITVVNVQDDADNEIFDVDALTALKSVKPKVKRDVIKEPNVPVSAASAPTKVSAATTTTATIPTPRKGIVITVLGTPTTTISS</sequence>
<reference evidence="2" key="1">
    <citation type="journal article" date="2022" name="Int. J. Mol. Sci.">
        <title>Draft Genome of Tanacetum Coccineum: Genomic Comparison of Closely Related Tanacetum-Family Plants.</title>
        <authorList>
            <person name="Yamashiro T."/>
            <person name="Shiraishi A."/>
            <person name="Nakayama K."/>
            <person name="Satake H."/>
        </authorList>
    </citation>
    <scope>NUCLEOTIDE SEQUENCE</scope>
</reference>
<evidence type="ECO:0000256" key="1">
    <source>
        <dbReference type="SAM" id="Coils"/>
    </source>
</evidence>
<evidence type="ECO:0000313" key="2">
    <source>
        <dbReference type="EMBL" id="GJS82469.1"/>
    </source>
</evidence>
<comment type="caution">
    <text evidence="2">The sequence shown here is derived from an EMBL/GenBank/DDBJ whole genome shotgun (WGS) entry which is preliminary data.</text>
</comment>
<proteinExistence type="predicted"/>
<accession>A0ABQ4YX84</accession>
<gene>
    <name evidence="2" type="ORF">Tco_0749010</name>
</gene>